<accession>A0A0A9GZW0</accession>
<sequence length="74" mass="7441">MSEDTAPDEEGRAGTTEADAAESSGRALPSGRLREQPRTSVALSEGVPPASSLLAAALDGPEEEELSCGGATAR</sequence>
<reference evidence="2" key="2">
    <citation type="journal article" date="2015" name="Data Brief">
        <title>Shoot transcriptome of the giant reed, Arundo donax.</title>
        <authorList>
            <person name="Barrero R.A."/>
            <person name="Guerrero F.D."/>
            <person name="Moolhuijzen P."/>
            <person name="Goolsby J.A."/>
            <person name="Tidwell J."/>
            <person name="Bellgard S.E."/>
            <person name="Bellgard M.I."/>
        </authorList>
    </citation>
    <scope>NUCLEOTIDE SEQUENCE</scope>
    <source>
        <tissue evidence="2">Shoot tissue taken approximately 20 cm above the soil surface</tissue>
    </source>
</reference>
<protein>
    <submittedName>
        <fullName evidence="2">Uncharacterized protein</fullName>
    </submittedName>
</protein>
<reference evidence="2" key="1">
    <citation type="submission" date="2014-09" db="EMBL/GenBank/DDBJ databases">
        <authorList>
            <person name="Magalhaes I.L.F."/>
            <person name="Oliveira U."/>
            <person name="Santos F.R."/>
            <person name="Vidigal T.H.D.A."/>
            <person name="Brescovit A.D."/>
            <person name="Santos A.J."/>
        </authorList>
    </citation>
    <scope>NUCLEOTIDE SEQUENCE</scope>
    <source>
        <tissue evidence="2">Shoot tissue taken approximately 20 cm above the soil surface</tissue>
    </source>
</reference>
<feature type="region of interest" description="Disordered" evidence="1">
    <location>
        <begin position="55"/>
        <end position="74"/>
    </location>
</feature>
<feature type="region of interest" description="Disordered" evidence="1">
    <location>
        <begin position="1"/>
        <end position="48"/>
    </location>
</feature>
<evidence type="ECO:0000256" key="1">
    <source>
        <dbReference type="SAM" id="MobiDB-lite"/>
    </source>
</evidence>
<dbReference type="AlphaFoldDB" id="A0A0A9GZW0"/>
<name>A0A0A9GZW0_ARUDO</name>
<evidence type="ECO:0000313" key="2">
    <source>
        <dbReference type="EMBL" id="JAE29084.1"/>
    </source>
</evidence>
<dbReference type="EMBL" id="GBRH01168812">
    <property type="protein sequence ID" value="JAE29084.1"/>
    <property type="molecule type" value="Transcribed_RNA"/>
</dbReference>
<organism evidence="2">
    <name type="scientific">Arundo donax</name>
    <name type="common">Giant reed</name>
    <name type="synonym">Donax arundinaceus</name>
    <dbReference type="NCBI Taxonomy" id="35708"/>
    <lineage>
        <taxon>Eukaryota</taxon>
        <taxon>Viridiplantae</taxon>
        <taxon>Streptophyta</taxon>
        <taxon>Embryophyta</taxon>
        <taxon>Tracheophyta</taxon>
        <taxon>Spermatophyta</taxon>
        <taxon>Magnoliopsida</taxon>
        <taxon>Liliopsida</taxon>
        <taxon>Poales</taxon>
        <taxon>Poaceae</taxon>
        <taxon>PACMAD clade</taxon>
        <taxon>Arundinoideae</taxon>
        <taxon>Arundineae</taxon>
        <taxon>Arundo</taxon>
    </lineage>
</organism>
<proteinExistence type="predicted"/>